<dbReference type="PRINTS" id="PR01036">
    <property type="entry name" value="TCRTETB"/>
</dbReference>
<dbReference type="OrthoDB" id="9816041at2"/>
<feature type="transmembrane region" description="Helical" evidence="8">
    <location>
        <begin position="213"/>
        <end position="232"/>
    </location>
</feature>
<feature type="transmembrane region" description="Helical" evidence="8">
    <location>
        <begin position="340"/>
        <end position="359"/>
    </location>
</feature>
<feature type="domain" description="Major facilitator superfamily (MFS) profile" evidence="9">
    <location>
        <begin position="10"/>
        <end position="393"/>
    </location>
</feature>
<comment type="caution">
    <text evidence="8">Lacks conserved residue(s) required for the propagation of feature annotation.</text>
</comment>
<dbReference type="Gene3D" id="1.20.1720.10">
    <property type="entry name" value="Multidrug resistance protein D"/>
    <property type="match status" value="1"/>
</dbReference>
<evidence type="ECO:0000313" key="10">
    <source>
        <dbReference type="EMBL" id="GAY74004.1"/>
    </source>
</evidence>
<keyword evidence="5 8" id="KW-0812">Transmembrane</keyword>
<evidence type="ECO:0000259" key="9">
    <source>
        <dbReference type="PROSITE" id="PS50850"/>
    </source>
</evidence>
<comment type="subcellular location">
    <subcellularLocation>
        <location evidence="1 8">Cell membrane</location>
        <topology evidence="1 8">Multi-pass membrane protein</topology>
    </subcellularLocation>
</comment>
<comment type="caution">
    <text evidence="10">The sequence shown here is derived from an EMBL/GenBank/DDBJ whole genome shotgun (WGS) entry which is preliminary data.</text>
</comment>
<feature type="transmembrane region" description="Helical" evidence="8">
    <location>
        <begin position="279"/>
        <end position="296"/>
    </location>
</feature>
<organism evidence="10 11">
    <name type="scientific">Lentilactobacillus kosonis</name>
    <dbReference type="NCBI Taxonomy" id="2810561"/>
    <lineage>
        <taxon>Bacteria</taxon>
        <taxon>Bacillati</taxon>
        <taxon>Bacillota</taxon>
        <taxon>Bacilli</taxon>
        <taxon>Lactobacillales</taxon>
        <taxon>Lactobacillaceae</taxon>
        <taxon>Lentilactobacillus</taxon>
    </lineage>
</organism>
<dbReference type="CDD" id="cd17320">
    <property type="entry name" value="MFS_MdfA_MDR_like"/>
    <property type="match status" value="1"/>
</dbReference>
<keyword evidence="11" id="KW-1185">Reference proteome</keyword>
<dbReference type="InterPro" id="IPR004812">
    <property type="entry name" value="Efflux_drug-R_Bcr/CmlA"/>
</dbReference>
<evidence type="ECO:0000256" key="7">
    <source>
        <dbReference type="ARBA" id="ARBA00023136"/>
    </source>
</evidence>
<dbReference type="Pfam" id="PF07690">
    <property type="entry name" value="MFS_1"/>
    <property type="match status" value="1"/>
</dbReference>
<evidence type="ECO:0000313" key="11">
    <source>
        <dbReference type="Proteomes" id="UP000286974"/>
    </source>
</evidence>
<dbReference type="RefSeq" id="WP_125008730.1">
    <property type="nucleotide sequence ID" value="NZ_BEXA01000005.1"/>
</dbReference>
<evidence type="ECO:0000256" key="3">
    <source>
        <dbReference type="ARBA" id="ARBA00022448"/>
    </source>
</evidence>
<protein>
    <recommendedName>
        <fullName evidence="8">Bcr/CflA family efflux transporter</fullName>
    </recommendedName>
</protein>
<evidence type="ECO:0000256" key="1">
    <source>
        <dbReference type="ARBA" id="ARBA00004651"/>
    </source>
</evidence>
<evidence type="ECO:0000256" key="6">
    <source>
        <dbReference type="ARBA" id="ARBA00022989"/>
    </source>
</evidence>
<name>A0A401FNR6_9LACO</name>
<dbReference type="PANTHER" id="PTHR23502:SF137">
    <property type="entry name" value="MAJOR FACILITATOR SUPERFAMILY (MFS) TRANSPORTER-RELATED"/>
    <property type="match status" value="1"/>
</dbReference>
<keyword evidence="7 8" id="KW-0472">Membrane</keyword>
<feature type="transmembrane region" description="Helical" evidence="8">
    <location>
        <begin position="166"/>
        <end position="183"/>
    </location>
</feature>
<dbReference type="AlphaFoldDB" id="A0A401FNR6"/>
<comment type="similarity">
    <text evidence="2 8">Belongs to the major facilitator superfamily. Bcr/CmlA family.</text>
</comment>
<dbReference type="NCBIfam" id="TIGR00710">
    <property type="entry name" value="efflux_Bcr_CflA"/>
    <property type="match status" value="1"/>
</dbReference>
<proteinExistence type="inferred from homology"/>
<dbReference type="GO" id="GO:0042910">
    <property type="term" value="F:xenobiotic transmembrane transporter activity"/>
    <property type="evidence" value="ECO:0007669"/>
    <property type="project" value="InterPro"/>
</dbReference>
<feature type="transmembrane region" description="Helical" evidence="8">
    <location>
        <begin position="244"/>
        <end position="267"/>
    </location>
</feature>
<dbReference type="Proteomes" id="UP000286974">
    <property type="component" value="Unassembled WGS sequence"/>
</dbReference>
<reference evidence="10 11" key="1">
    <citation type="submission" date="2017-11" db="EMBL/GenBank/DDBJ databases">
        <title>Draft Genome Sequence of Lactobacillus curieae NBRC 111893 isolated from Koso, a Japanese sugar-Vegetable Fermented Beverage.</title>
        <authorList>
            <person name="Chiou T.Y."/>
            <person name="Oshima K."/>
            <person name="Suda W."/>
            <person name="Hattori M."/>
            <person name="Takahashi T."/>
        </authorList>
    </citation>
    <scope>NUCLEOTIDE SEQUENCE [LARGE SCALE GENOMIC DNA]</scope>
    <source>
        <strain evidence="10 11">NBRC111893</strain>
    </source>
</reference>
<dbReference type="GO" id="GO:0005886">
    <property type="term" value="C:plasma membrane"/>
    <property type="evidence" value="ECO:0007669"/>
    <property type="project" value="UniProtKB-SubCell"/>
</dbReference>
<feature type="transmembrane region" description="Helical" evidence="8">
    <location>
        <begin position="76"/>
        <end position="93"/>
    </location>
</feature>
<feature type="transmembrane region" description="Helical" evidence="8">
    <location>
        <begin position="50"/>
        <end position="67"/>
    </location>
</feature>
<evidence type="ECO:0000256" key="2">
    <source>
        <dbReference type="ARBA" id="ARBA00006236"/>
    </source>
</evidence>
<keyword evidence="4 8" id="KW-1003">Cell membrane</keyword>
<gene>
    <name evidence="10" type="ORF">NBRC111893_2150</name>
</gene>
<dbReference type="InterPro" id="IPR011701">
    <property type="entry name" value="MFS"/>
</dbReference>
<dbReference type="EMBL" id="BEXA01000005">
    <property type="protein sequence ID" value="GAY74004.1"/>
    <property type="molecule type" value="Genomic_DNA"/>
</dbReference>
<evidence type="ECO:0000256" key="4">
    <source>
        <dbReference type="ARBA" id="ARBA00022475"/>
    </source>
</evidence>
<feature type="transmembrane region" description="Helical" evidence="8">
    <location>
        <begin position="302"/>
        <end position="328"/>
    </location>
</feature>
<keyword evidence="6 8" id="KW-1133">Transmembrane helix</keyword>
<sequence>MNNVHKQTPAIILIIALVGFPQISESIFTPALPNISNIMLVSAKTSQLTMSSYFIGFALGVLFWGRLSDYFGRRPAMMLGIITYLIGNIGLLLSNNFTLFMTARIVQAFGAAAGSVITQTIMRESFSGIYGERVFAKVSAAMAISPALGPLLGGSLLSYFNNYHSIFKLLITMSILLILSVAIKLPETRVINVIGTAIPWQTIALRMVKSPQVWVYCLIISGINGILFSYYAEAPFIFENHFGLTSFQFGWLGLVVGVASILGAITTNRLAGKISSNNIVDLGLIISLIGALSIFLTTNVLILLLISVFITFVGINIALPIALSRALIGFEDVIGTASGLLSFIYYLVISSFTFLMSFMHDGTVFALPRYLVIIISLMLIGKIFFNIKNRHKCK</sequence>
<dbReference type="GO" id="GO:1990961">
    <property type="term" value="P:xenobiotic detoxification by transmembrane export across the plasma membrane"/>
    <property type="evidence" value="ECO:0007669"/>
    <property type="project" value="InterPro"/>
</dbReference>
<dbReference type="InterPro" id="IPR036259">
    <property type="entry name" value="MFS_trans_sf"/>
</dbReference>
<feature type="transmembrane region" description="Helical" evidence="8">
    <location>
        <begin position="134"/>
        <end position="160"/>
    </location>
</feature>
<evidence type="ECO:0000256" key="5">
    <source>
        <dbReference type="ARBA" id="ARBA00022692"/>
    </source>
</evidence>
<dbReference type="SUPFAM" id="SSF103473">
    <property type="entry name" value="MFS general substrate transporter"/>
    <property type="match status" value="1"/>
</dbReference>
<dbReference type="PROSITE" id="PS50850">
    <property type="entry name" value="MFS"/>
    <property type="match status" value="1"/>
</dbReference>
<dbReference type="PANTHER" id="PTHR23502">
    <property type="entry name" value="MAJOR FACILITATOR SUPERFAMILY"/>
    <property type="match status" value="1"/>
</dbReference>
<keyword evidence="3 8" id="KW-0813">Transport</keyword>
<feature type="transmembrane region" description="Helical" evidence="8">
    <location>
        <begin position="365"/>
        <end position="385"/>
    </location>
</feature>
<dbReference type="InterPro" id="IPR020846">
    <property type="entry name" value="MFS_dom"/>
</dbReference>
<accession>A0A401FNR6</accession>
<evidence type="ECO:0000256" key="8">
    <source>
        <dbReference type="RuleBase" id="RU365088"/>
    </source>
</evidence>